<evidence type="ECO:0000256" key="1">
    <source>
        <dbReference type="SAM" id="SignalP"/>
    </source>
</evidence>
<organism evidence="2 3">
    <name type="scientific">Coprobacillus cateniformis</name>
    <dbReference type="NCBI Taxonomy" id="100884"/>
    <lineage>
        <taxon>Bacteria</taxon>
        <taxon>Bacillati</taxon>
        <taxon>Bacillota</taxon>
        <taxon>Erysipelotrichia</taxon>
        <taxon>Erysipelotrichales</taxon>
        <taxon>Coprobacillaceae</taxon>
        <taxon>Coprobacillus</taxon>
    </lineage>
</organism>
<dbReference type="OrthoDB" id="1652381at2"/>
<accession>E7G722</accession>
<dbReference type="RefSeq" id="WP_008787676.1">
    <property type="nucleotide sequence ID" value="NZ_AKCB01000001.1"/>
</dbReference>
<name>E7G722_9FIRM</name>
<dbReference type="PROSITE" id="PS51257">
    <property type="entry name" value="PROKAR_LIPOPROTEIN"/>
    <property type="match status" value="1"/>
</dbReference>
<dbReference type="HOGENOM" id="CLU_1728662_0_0_9"/>
<dbReference type="eggNOG" id="ENOG50338EX">
    <property type="taxonomic scope" value="Bacteria"/>
</dbReference>
<comment type="caution">
    <text evidence="2">The sequence shown here is derived from an EMBL/GenBank/DDBJ whole genome shotgun (WGS) entry which is preliminary data.</text>
</comment>
<evidence type="ECO:0008006" key="4">
    <source>
        <dbReference type="Google" id="ProtNLM"/>
    </source>
</evidence>
<dbReference type="EMBL" id="ADKX01000008">
    <property type="protein sequence ID" value="EFW06100.1"/>
    <property type="molecule type" value="Genomic_DNA"/>
</dbReference>
<evidence type="ECO:0000313" key="3">
    <source>
        <dbReference type="Proteomes" id="UP000003157"/>
    </source>
</evidence>
<reference evidence="2 3" key="1">
    <citation type="submission" date="2010-12" db="EMBL/GenBank/DDBJ databases">
        <title>The Genome Sequence of Coprobacillus sp. strain 29_1.</title>
        <authorList>
            <consortium name="The Broad Institute Genome Sequencing Platform"/>
            <person name="Earl A."/>
            <person name="Ward D."/>
            <person name="Feldgarden M."/>
            <person name="Gevers D."/>
            <person name="Daigneault M."/>
            <person name="Sibley C.D."/>
            <person name="White A."/>
            <person name="Strauss J."/>
            <person name="Allen-Vercoe E."/>
            <person name="Young S.K."/>
            <person name="Zeng Q."/>
            <person name="Gargeya S."/>
            <person name="Fitzgerald M."/>
            <person name="Haas B."/>
            <person name="Abouelleil A."/>
            <person name="Alvarado L."/>
            <person name="Arachchi H.M."/>
            <person name="Berlin A."/>
            <person name="Brown A."/>
            <person name="Chapman S.B."/>
            <person name="Chen Z."/>
            <person name="Dunbar C."/>
            <person name="Freedman E."/>
            <person name="Gearin G."/>
            <person name="Gellesch M."/>
            <person name="Goldberg J."/>
            <person name="Griggs A."/>
            <person name="Gujja S."/>
            <person name="Heilman E."/>
            <person name="Heiman D."/>
            <person name="Howarth C."/>
            <person name="Larson L."/>
            <person name="Lui A."/>
            <person name="MacDonald P.J.P."/>
            <person name="Mehta T."/>
            <person name="Montmayeur A."/>
            <person name="Murphy C."/>
            <person name="Neiman D."/>
            <person name="Pearson M."/>
            <person name="Priest M."/>
            <person name="Roberts A."/>
            <person name="Saif S."/>
            <person name="Shea T."/>
            <person name="Shenoy N."/>
            <person name="Sisk P."/>
            <person name="Stolte C."/>
            <person name="Sykes S."/>
            <person name="White J."/>
            <person name="Yandava C."/>
            <person name="Nusbaum C."/>
            <person name="Birren B."/>
        </authorList>
    </citation>
    <scope>NUCLEOTIDE SEQUENCE [LARGE SCALE GENOMIC DNA]</scope>
    <source>
        <strain evidence="2 3">29_1</strain>
    </source>
</reference>
<keyword evidence="3" id="KW-1185">Reference proteome</keyword>
<sequence>MKKNIILSVCFMFLLVLTGCSSKDGEKDLSMRQDLALIYEETVSPNKEYVKSEEDIVNYSIEVYQNKDYKILVNAKSNSQFFEPMQYELEYDKKITESNITVKWTTLMGNPKAKENDQLGVAYVSILENGKVLSERKISFVNKAIETITDTVNKK</sequence>
<protein>
    <recommendedName>
        <fullName evidence="4">Lipoprotein</fullName>
    </recommendedName>
</protein>
<gene>
    <name evidence="2" type="ORF">HMPREF9488_00560</name>
</gene>
<keyword evidence="1" id="KW-0732">Signal</keyword>
<dbReference type="Proteomes" id="UP000003157">
    <property type="component" value="Unassembled WGS sequence"/>
</dbReference>
<proteinExistence type="predicted"/>
<feature type="chain" id="PRO_5003218309" description="Lipoprotein" evidence="1">
    <location>
        <begin position="23"/>
        <end position="155"/>
    </location>
</feature>
<evidence type="ECO:0000313" key="2">
    <source>
        <dbReference type="EMBL" id="EFW06100.1"/>
    </source>
</evidence>
<dbReference type="AlphaFoldDB" id="E7G722"/>
<dbReference type="GeneID" id="78229033"/>
<feature type="signal peptide" evidence="1">
    <location>
        <begin position="1"/>
        <end position="22"/>
    </location>
</feature>